<proteinExistence type="predicted"/>
<dbReference type="RefSeq" id="XP_064726078.1">
    <property type="nucleotide sequence ID" value="XM_064877970.1"/>
</dbReference>
<feature type="region of interest" description="Disordered" evidence="1">
    <location>
        <begin position="1"/>
        <end position="69"/>
    </location>
</feature>
<organism evidence="2 3">
    <name type="scientific">Knufia obscura</name>
    <dbReference type="NCBI Taxonomy" id="1635080"/>
    <lineage>
        <taxon>Eukaryota</taxon>
        <taxon>Fungi</taxon>
        <taxon>Dikarya</taxon>
        <taxon>Ascomycota</taxon>
        <taxon>Pezizomycotina</taxon>
        <taxon>Eurotiomycetes</taxon>
        <taxon>Chaetothyriomycetidae</taxon>
        <taxon>Chaetothyriales</taxon>
        <taxon>Trichomeriaceae</taxon>
        <taxon>Knufia</taxon>
    </lineage>
</organism>
<evidence type="ECO:0000256" key="1">
    <source>
        <dbReference type="SAM" id="MobiDB-lite"/>
    </source>
</evidence>
<feature type="compositionally biased region" description="Basic and acidic residues" evidence="1">
    <location>
        <begin position="33"/>
        <end position="42"/>
    </location>
</feature>
<dbReference type="Proteomes" id="UP001334248">
    <property type="component" value="Unassembled WGS sequence"/>
</dbReference>
<sequence length="279" mass="31989">MPVWPSKDEYIVRSKRGGPQKVVRSHPGSNSKHVYDTLDQKPAKHSPSSYQQPQSMSSRRPSLATSNASNNSYANALGVSEACPPLYKEVEKQCSALKIAQKRFEPRYTFLKEAQILEAYIQELLVKCDKIMNEQNSTKDKSKHRKLQQSLDRVREELLRPWAAVAILKCIREYFNHDPDNLLSDDPLKDYSGPTKVSEGVWLRICDSFDMQESYEEEFNTGLARGLEHQHKLNYMKARSELHYGAIRAGLFYGLALRHFEGELVKYYRNSKTQGNGGK</sequence>
<dbReference type="EMBL" id="JAVHJV010000014">
    <property type="protein sequence ID" value="KAK5937988.1"/>
    <property type="molecule type" value="Genomic_DNA"/>
</dbReference>
<comment type="caution">
    <text evidence="2">The sequence shown here is derived from an EMBL/GenBank/DDBJ whole genome shotgun (WGS) entry which is preliminary data.</text>
</comment>
<accession>A0ABR0RCT0</accession>
<evidence type="ECO:0000313" key="2">
    <source>
        <dbReference type="EMBL" id="KAK5937988.1"/>
    </source>
</evidence>
<gene>
    <name evidence="2" type="ORF">PMZ80_009577</name>
</gene>
<keyword evidence="3" id="KW-1185">Reference proteome</keyword>
<feature type="compositionally biased region" description="Basic and acidic residues" evidence="1">
    <location>
        <begin position="1"/>
        <end position="12"/>
    </location>
</feature>
<feature type="compositionally biased region" description="Low complexity" evidence="1">
    <location>
        <begin position="46"/>
        <end position="69"/>
    </location>
</feature>
<reference evidence="2 3" key="1">
    <citation type="journal article" date="2023" name="Res Sq">
        <title>Genomic and morphological characterization of Knufia obscura isolated from the Mars 2020 spacecraft assembly facility.</title>
        <authorList>
            <person name="Chander A.M."/>
            <person name="Teixeira M.M."/>
            <person name="Singh N.K."/>
            <person name="Williams M.P."/>
            <person name="Parker C.W."/>
            <person name="Leo P."/>
            <person name="Stajich J.E."/>
            <person name="Torok T."/>
            <person name="Tighe S."/>
            <person name="Mason C.E."/>
            <person name="Venkateswaran K."/>
        </authorList>
    </citation>
    <scope>NUCLEOTIDE SEQUENCE [LARGE SCALE GENOMIC DNA]</scope>
    <source>
        <strain evidence="2 3">CCFEE 5817</strain>
    </source>
</reference>
<name>A0ABR0RCT0_9EURO</name>
<dbReference type="GeneID" id="90003026"/>
<protein>
    <submittedName>
        <fullName evidence="2">Uncharacterized protein</fullName>
    </submittedName>
</protein>
<evidence type="ECO:0000313" key="3">
    <source>
        <dbReference type="Proteomes" id="UP001334248"/>
    </source>
</evidence>